<protein>
    <recommendedName>
        <fullName evidence="4">HTH araC/xylS-type domain-containing protein</fullName>
    </recommendedName>
</protein>
<dbReference type="InterPro" id="IPR009057">
    <property type="entry name" value="Homeodomain-like_sf"/>
</dbReference>
<keyword evidence="6" id="KW-1185">Reference proteome</keyword>
<keyword evidence="2" id="KW-0238">DNA-binding</keyword>
<dbReference type="PROSITE" id="PS01124">
    <property type="entry name" value="HTH_ARAC_FAMILY_2"/>
    <property type="match status" value="1"/>
</dbReference>
<evidence type="ECO:0000256" key="1">
    <source>
        <dbReference type="ARBA" id="ARBA00023015"/>
    </source>
</evidence>
<dbReference type="PANTHER" id="PTHR46796">
    <property type="entry name" value="HTH-TYPE TRANSCRIPTIONAL ACTIVATOR RHAS-RELATED"/>
    <property type="match status" value="1"/>
</dbReference>
<reference evidence="5 6" key="1">
    <citation type="submission" date="2018-02" db="EMBL/GenBank/DDBJ databases">
        <title>Genome sequencing of Solimonas sp. HR-BB.</title>
        <authorList>
            <person name="Lee Y."/>
            <person name="Jeon C.O."/>
        </authorList>
    </citation>
    <scope>NUCLEOTIDE SEQUENCE [LARGE SCALE GENOMIC DNA]</scope>
    <source>
        <strain evidence="5 6">HR-BB</strain>
    </source>
</reference>
<organism evidence="5 6">
    <name type="scientific">Solimonas fluminis</name>
    <dbReference type="NCBI Taxonomy" id="2086571"/>
    <lineage>
        <taxon>Bacteria</taxon>
        <taxon>Pseudomonadati</taxon>
        <taxon>Pseudomonadota</taxon>
        <taxon>Gammaproteobacteria</taxon>
        <taxon>Nevskiales</taxon>
        <taxon>Nevskiaceae</taxon>
        <taxon>Solimonas</taxon>
    </lineage>
</organism>
<dbReference type="OrthoDB" id="9809338at2"/>
<accession>A0A2S5TKM6</accession>
<proteinExistence type="predicted"/>
<dbReference type="Proteomes" id="UP000238220">
    <property type="component" value="Unassembled WGS sequence"/>
</dbReference>
<keyword evidence="1" id="KW-0805">Transcription regulation</keyword>
<dbReference type="Pfam" id="PF12833">
    <property type="entry name" value="HTH_18"/>
    <property type="match status" value="1"/>
</dbReference>
<dbReference type="PANTHER" id="PTHR46796:SF13">
    <property type="entry name" value="HTH-TYPE TRANSCRIPTIONAL ACTIVATOR RHAS"/>
    <property type="match status" value="1"/>
</dbReference>
<dbReference type="InterPro" id="IPR018060">
    <property type="entry name" value="HTH_AraC"/>
</dbReference>
<dbReference type="RefSeq" id="WP_104228516.1">
    <property type="nucleotide sequence ID" value="NZ_PSNW01000001.1"/>
</dbReference>
<sequence>MSAAGPRIHVYLWDRCFLLQGHDYELDRRHSSPYHRPSATLLVAHEGSFELGINGEPPREYEAVLLPVNIQRDWITSHGRPFSILDAGISSEAYLRLAPYLSPGQPLVLGRALRDRLCGLLARHSPGALDIEAAVALFDAVVNACCDPPRPPLVREPRILRVMEQIERLPLDQLTHEDLSQAAQLSASRLRALFQRHVGCTISQYMRWVAGSKAAEMWREGSSFTDIALAAGFYDLAHADRVMNEIFGMNPTVMTDPRQYRLHFRR</sequence>
<dbReference type="EMBL" id="PSNW01000001">
    <property type="protein sequence ID" value="PPE75550.1"/>
    <property type="molecule type" value="Genomic_DNA"/>
</dbReference>
<dbReference type="SUPFAM" id="SSF46689">
    <property type="entry name" value="Homeodomain-like"/>
    <property type="match status" value="1"/>
</dbReference>
<evidence type="ECO:0000313" key="5">
    <source>
        <dbReference type="EMBL" id="PPE75550.1"/>
    </source>
</evidence>
<evidence type="ECO:0000259" key="4">
    <source>
        <dbReference type="PROSITE" id="PS01124"/>
    </source>
</evidence>
<dbReference type="Gene3D" id="1.10.10.60">
    <property type="entry name" value="Homeodomain-like"/>
    <property type="match status" value="1"/>
</dbReference>
<feature type="domain" description="HTH araC/xylS-type" evidence="4">
    <location>
        <begin position="160"/>
        <end position="257"/>
    </location>
</feature>
<dbReference type="InterPro" id="IPR050204">
    <property type="entry name" value="AraC_XylS_family_regulators"/>
</dbReference>
<dbReference type="GO" id="GO:0043565">
    <property type="term" value="F:sequence-specific DNA binding"/>
    <property type="evidence" value="ECO:0007669"/>
    <property type="project" value="InterPro"/>
</dbReference>
<evidence type="ECO:0000256" key="2">
    <source>
        <dbReference type="ARBA" id="ARBA00023125"/>
    </source>
</evidence>
<evidence type="ECO:0000256" key="3">
    <source>
        <dbReference type="ARBA" id="ARBA00023163"/>
    </source>
</evidence>
<keyword evidence="3" id="KW-0804">Transcription</keyword>
<evidence type="ECO:0000313" key="6">
    <source>
        <dbReference type="Proteomes" id="UP000238220"/>
    </source>
</evidence>
<dbReference type="SMART" id="SM00342">
    <property type="entry name" value="HTH_ARAC"/>
    <property type="match status" value="1"/>
</dbReference>
<gene>
    <name evidence="5" type="ORF">C3942_01260</name>
</gene>
<comment type="caution">
    <text evidence="5">The sequence shown here is derived from an EMBL/GenBank/DDBJ whole genome shotgun (WGS) entry which is preliminary data.</text>
</comment>
<name>A0A2S5TKM6_9GAMM</name>
<dbReference type="GO" id="GO:0003700">
    <property type="term" value="F:DNA-binding transcription factor activity"/>
    <property type="evidence" value="ECO:0007669"/>
    <property type="project" value="InterPro"/>
</dbReference>
<dbReference type="AlphaFoldDB" id="A0A2S5TKM6"/>